<name>A0A8S3WFG7_PARAO</name>
<dbReference type="GO" id="GO:0006270">
    <property type="term" value="P:DNA replication initiation"/>
    <property type="evidence" value="ECO:0007669"/>
    <property type="project" value="TreeGrafter"/>
</dbReference>
<keyword evidence="5 7" id="KW-0539">Nucleus</keyword>
<comment type="subunit">
    <text evidence="6">Component of ORC, a complex composed of at least 6 subunits: ORC1, ORC2, ORC3, ORC4, ORC5 and ORC6. ORC is regulated in a cell-cycle dependent manner. It is sequentially assembled at the exit from anaphase of mitosis and disassembled as cells enter S phase. Interacts with DBF4. Interacts with POLQ.</text>
</comment>
<comment type="similarity">
    <text evidence="7">Belongs to the ORC4 family.</text>
</comment>
<sequence length="504" mass="57715">MKNKLSTKIKFIRKYLKIKILEDNVSFKEHAQERSHVYDLIKRVVSEGESHSALIIGPRGCGKTSLLNSVLHQLANELDLENDSLIIKLNGLLHQDDKVALKSITAQMQLENAVGDRVFGTFAENLSFLLSCLQSGVDRRCKSMIFILEEFDLFCHSGRTQTLLYNLFDITHNKQAPMCVLGVTNRLDVMEMLEKRVKSRFSHRHIFVFPNENTESGTGDIETPLTALQERLLHLLSMPLSIANKNVINKDTPKRRKASRRKSIANIEEMEVDINDETIQYAVPPEVLAKCRTNIQQFQELDENFLEDWNSHVKSLVEDQRVINTLEKLCYYTVNEQIFRNVLFQVVSQLGATKPYIEATDFQTIVDSTVAPEHRVKLIQSLSILELSLVIAMKHGMEIFDGQPMNFEMVLHRYTKFANANSSTQTVPRPVILKAFEHLQELEIIMPVRSTDSIYSTGDTTTSRVQKEYKLYTLAVPDEDLKEAVKTFKALPTEINHWFNNSVV</sequence>
<dbReference type="Proteomes" id="UP000691718">
    <property type="component" value="Unassembled WGS sequence"/>
</dbReference>
<dbReference type="CDD" id="cd00009">
    <property type="entry name" value="AAA"/>
    <property type="match status" value="1"/>
</dbReference>
<comment type="function">
    <text evidence="7">Component of the origin recognition complex (ORC) that binds origins of replication.</text>
</comment>
<gene>
    <name evidence="9" type="ORF">PAPOLLO_LOCUS5837</name>
</gene>
<keyword evidence="3 7" id="KW-0235">DNA replication</keyword>
<accession>A0A8S3WFG7</accession>
<evidence type="ECO:0000256" key="3">
    <source>
        <dbReference type="ARBA" id="ARBA00022705"/>
    </source>
</evidence>
<dbReference type="InterPro" id="IPR003593">
    <property type="entry name" value="AAA+_ATPase"/>
</dbReference>
<organism evidence="9 10">
    <name type="scientific">Parnassius apollo</name>
    <name type="common">Apollo butterfly</name>
    <name type="synonym">Papilio apollo</name>
    <dbReference type="NCBI Taxonomy" id="110799"/>
    <lineage>
        <taxon>Eukaryota</taxon>
        <taxon>Metazoa</taxon>
        <taxon>Ecdysozoa</taxon>
        <taxon>Arthropoda</taxon>
        <taxon>Hexapoda</taxon>
        <taxon>Insecta</taxon>
        <taxon>Pterygota</taxon>
        <taxon>Neoptera</taxon>
        <taxon>Endopterygota</taxon>
        <taxon>Lepidoptera</taxon>
        <taxon>Glossata</taxon>
        <taxon>Ditrysia</taxon>
        <taxon>Papilionoidea</taxon>
        <taxon>Papilionidae</taxon>
        <taxon>Parnassiinae</taxon>
        <taxon>Parnassini</taxon>
        <taxon>Parnassius</taxon>
        <taxon>Parnassius</taxon>
    </lineage>
</organism>
<dbReference type="Pfam" id="PF14629">
    <property type="entry name" value="ORC4_C"/>
    <property type="match status" value="1"/>
</dbReference>
<evidence type="ECO:0000256" key="7">
    <source>
        <dbReference type="PIRNR" id="PIRNR007858"/>
    </source>
</evidence>
<dbReference type="OrthoDB" id="343623at2759"/>
<dbReference type="PANTHER" id="PTHR12087:SF0">
    <property type="entry name" value="ORIGIN RECOGNITION COMPLEX SUBUNIT 4"/>
    <property type="match status" value="1"/>
</dbReference>
<evidence type="ECO:0000256" key="5">
    <source>
        <dbReference type="ARBA" id="ARBA00023242"/>
    </source>
</evidence>
<evidence type="ECO:0000256" key="4">
    <source>
        <dbReference type="ARBA" id="ARBA00023125"/>
    </source>
</evidence>
<comment type="caution">
    <text evidence="9">The sequence shown here is derived from an EMBL/GenBank/DDBJ whole genome shotgun (WGS) entry which is preliminary data.</text>
</comment>
<reference evidence="9" key="1">
    <citation type="submission" date="2021-04" db="EMBL/GenBank/DDBJ databases">
        <authorList>
            <person name="Tunstrom K."/>
        </authorList>
    </citation>
    <scope>NUCLEOTIDE SEQUENCE</scope>
</reference>
<evidence type="ECO:0000313" key="10">
    <source>
        <dbReference type="Proteomes" id="UP000691718"/>
    </source>
</evidence>
<dbReference type="InterPro" id="IPR016527">
    <property type="entry name" value="ORC4"/>
</dbReference>
<evidence type="ECO:0000259" key="8">
    <source>
        <dbReference type="SMART" id="SM00382"/>
    </source>
</evidence>
<evidence type="ECO:0000256" key="6">
    <source>
        <dbReference type="ARBA" id="ARBA00046777"/>
    </source>
</evidence>
<proteinExistence type="inferred from homology"/>
<feature type="domain" description="AAA+ ATPase" evidence="8">
    <location>
        <begin position="49"/>
        <end position="211"/>
    </location>
</feature>
<dbReference type="EMBL" id="CAJQZP010000359">
    <property type="protein sequence ID" value="CAG4957897.1"/>
    <property type="molecule type" value="Genomic_DNA"/>
</dbReference>
<dbReference type="GO" id="GO:0005524">
    <property type="term" value="F:ATP binding"/>
    <property type="evidence" value="ECO:0007669"/>
    <property type="project" value="InterPro"/>
</dbReference>
<dbReference type="InterPro" id="IPR003959">
    <property type="entry name" value="ATPase_AAA_core"/>
</dbReference>
<evidence type="ECO:0000256" key="1">
    <source>
        <dbReference type="ARBA" id="ARBA00004123"/>
    </source>
</evidence>
<dbReference type="AlphaFoldDB" id="A0A8S3WFG7"/>
<evidence type="ECO:0000256" key="2">
    <source>
        <dbReference type="ARBA" id="ARBA00019083"/>
    </source>
</evidence>
<comment type="subcellular location">
    <subcellularLocation>
        <location evidence="1 7">Nucleus</location>
    </subcellularLocation>
</comment>
<evidence type="ECO:0000313" key="9">
    <source>
        <dbReference type="EMBL" id="CAG4957897.1"/>
    </source>
</evidence>
<dbReference type="PANTHER" id="PTHR12087">
    <property type="entry name" value="ORIGIN RECOGNITION COMPLEX SUBUNIT 4"/>
    <property type="match status" value="1"/>
</dbReference>
<dbReference type="InterPro" id="IPR032705">
    <property type="entry name" value="ORC4_C"/>
</dbReference>
<dbReference type="SMART" id="SM00382">
    <property type="entry name" value="AAA"/>
    <property type="match status" value="1"/>
</dbReference>
<dbReference type="GO" id="GO:0016887">
    <property type="term" value="F:ATP hydrolysis activity"/>
    <property type="evidence" value="ECO:0007669"/>
    <property type="project" value="InterPro"/>
</dbReference>
<dbReference type="Pfam" id="PF00004">
    <property type="entry name" value="AAA"/>
    <property type="match status" value="1"/>
</dbReference>
<protein>
    <recommendedName>
        <fullName evidence="2 7">Origin recognition complex subunit 4</fullName>
    </recommendedName>
</protein>
<dbReference type="GO" id="GO:0003688">
    <property type="term" value="F:DNA replication origin binding"/>
    <property type="evidence" value="ECO:0007669"/>
    <property type="project" value="TreeGrafter"/>
</dbReference>
<keyword evidence="10" id="KW-1185">Reference proteome</keyword>
<keyword evidence="4 7" id="KW-0238">DNA-binding</keyword>
<dbReference type="GO" id="GO:0005664">
    <property type="term" value="C:nuclear origin of replication recognition complex"/>
    <property type="evidence" value="ECO:0007669"/>
    <property type="project" value="TreeGrafter"/>
</dbReference>
<dbReference type="PIRSF" id="PIRSF007858">
    <property type="entry name" value="ORC4"/>
    <property type="match status" value="1"/>
</dbReference>